<dbReference type="STRING" id="1122189.SAMN02745165_01102"/>
<dbReference type="SUPFAM" id="SSF55681">
    <property type="entry name" value="Class II aaRS and biotin synthetases"/>
    <property type="match status" value="1"/>
</dbReference>
<dbReference type="NCBIfam" id="TIGR00462">
    <property type="entry name" value="genX"/>
    <property type="match status" value="1"/>
</dbReference>
<dbReference type="PANTHER" id="PTHR42918:SF6">
    <property type="entry name" value="ELONGATION FACTOR P--(R)-BETA-LYSINE LIGASE"/>
    <property type="match status" value="1"/>
</dbReference>
<feature type="domain" description="Aminoacyl-transfer RNA synthetases class-II family profile" evidence="4">
    <location>
        <begin position="17"/>
        <end position="300"/>
    </location>
</feature>
<organism evidence="5 6">
    <name type="scientific">Malonomonas rubra DSM 5091</name>
    <dbReference type="NCBI Taxonomy" id="1122189"/>
    <lineage>
        <taxon>Bacteria</taxon>
        <taxon>Pseudomonadati</taxon>
        <taxon>Thermodesulfobacteriota</taxon>
        <taxon>Desulfuromonadia</taxon>
        <taxon>Desulfuromonadales</taxon>
        <taxon>Geopsychrobacteraceae</taxon>
        <taxon>Malonomonas</taxon>
    </lineage>
</organism>
<accession>A0A1M6F018</accession>
<dbReference type="GO" id="GO:0004824">
    <property type="term" value="F:lysine-tRNA ligase activity"/>
    <property type="evidence" value="ECO:0007669"/>
    <property type="project" value="InterPro"/>
</dbReference>
<dbReference type="Proteomes" id="UP000184171">
    <property type="component" value="Unassembled WGS sequence"/>
</dbReference>
<dbReference type="GO" id="GO:0006430">
    <property type="term" value="P:lysyl-tRNA aminoacylation"/>
    <property type="evidence" value="ECO:0007669"/>
    <property type="project" value="InterPro"/>
</dbReference>
<sequence length="303" mass="34373">MEPNWQLARKRPVLEKRARIVQAIRAFFIDQDFLEIETPQRIPANAPEFHIDAVPSGDWFLQTSPELAMKRLLAAGYGNIFQISHCWRDGERGSRHLPEYSMLEWYRPGCDYHRLMDDCEALLEALTDSNKLVYQDNEIDLSRPWPRLSVHQAFSLYADCTVEESLAAGRFDEVISLQIEPQLPADRPTLLTEYPASQASLARLKPENPTVAERFELYIAGMELANAFSELVDCKEQSERFSSEERLRRAAGKAGYPAATRFLNELPNMPQAAGIALGIDRLVMLLSGCNSIDEVIAFTPELL</sequence>
<keyword evidence="6" id="KW-1185">Reference proteome</keyword>
<evidence type="ECO:0000256" key="1">
    <source>
        <dbReference type="ARBA" id="ARBA00022598"/>
    </source>
</evidence>
<keyword evidence="3" id="KW-0067">ATP-binding</keyword>
<dbReference type="RefSeq" id="WP_072906501.1">
    <property type="nucleotide sequence ID" value="NZ_FQZT01000003.1"/>
</dbReference>
<protein>
    <submittedName>
        <fullName evidence="5">Lysyl-tRNA synthetase, class 2</fullName>
    </submittedName>
</protein>
<dbReference type="PANTHER" id="PTHR42918">
    <property type="entry name" value="LYSYL-TRNA SYNTHETASE"/>
    <property type="match status" value="1"/>
</dbReference>
<evidence type="ECO:0000313" key="6">
    <source>
        <dbReference type="Proteomes" id="UP000184171"/>
    </source>
</evidence>
<evidence type="ECO:0000256" key="3">
    <source>
        <dbReference type="ARBA" id="ARBA00022840"/>
    </source>
</evidence>
<dbReference type="InterPro" id="IPR004364">
    <property type="entry name" value="Aa-tRNA-synt_II"/>
</dbReference>
<evidence type="ECO:0000313" key="5">
    <source>
        <dbReference type="EMBL" id="SHI90991.1"/>
    </source>
</evidence>
<dbReference type="OrthoDB" id="9801152at2"/>
<gene>
    <name evidence="5" type="ORF">SAMN02745165_01102</name>
</gene>
<dbReference type="GO" id="GO:0005524">
    <property type="term" value="F:ATP binding"/>
    <property type="evidence" value="ECO:0007669"/>
    <property type="project" value="UniProtKB-KW"/>
</dbReference>
<dbReference type="InterPro" id="IPR004525">
    <property type="entry name" value="EpmA"/>
</dbReference>
<dbReference type="Pfam" id="PF00152">
    <property type="entry name" value="tRNA-synt_2"/>
    <property type="match status" value="1"/>
</dbReference>
<dbReference type="InterPro" id="IPR045864">
    <property type="entry name" value="aa-tRNA-synth_II/BPL/LPL"/>
</dbReference>
<evidence type="ECO:0000256" key="2">
    <source>
        <dbReference type="ARBA" id="ARBA00022741"/>
    </source>
</evidence>
<dbReference type="EMBL" id="FQZT01000003">
    <property type="protein sequence ID" value="SHI90991.1"/>
    <property type="molecule type" value="Genomic_DNA"/>
</dbReference>
<reference evidence="5 6" key="1">
    <citation type="submission" date="2016-11" db="EMBL/GenBank/DDBJ databases">
        <authorList>
            <person name="Jaros S."/>
            <person name="Januszkiewicz K."/>
            <person name="Wedrychowicz H."/>
        </authorList>
    </citation>
    <scope>NUCLEOTIDE SEQUENCE [LARGE SCALE GENOMIC DNA]</scope>
    <source>
        <strain evidence="5 6">DSM 5091</strain>
    </source>
</reference>
<keyword evidence="2" id="KW-0547">Nucleotide-binding</keyword>
<dbReference type="GO" id="GO:0000049">
    <property type="term" value="F:tRNA binding"/>
    <property type="evidence" value="ECO:0007669"/>
    <property type="project" value="TreeGrafter"/>
</dbReference>
<name>A0A1M6F018_MALRU</name>
<keyword evidence="5" id="KW-0030">Aminoacyl-tRNA synthetase</keyword>
<dbReference type="InterPro" id="IPR006195">
    <property type="entry name" value="aa-tRNA-synth_II"/>
</dbReference>
<keyword evidence="1" id="KW-0436">Ligase</keyword>
<dbReference type="Gene3D" id="3.30.930.10">
    <property type="entry name" value="Bira Bifunctional Protein, Domain 2"/>
    <property type="match status" value="1"/>
</dbReference>
<dbReference type="GO" id="GO:0005829">
    <property type="term" value="C:cytosol"/>
    <property type="evidence" value="ECO:0007669"/>
    <property type="project" value="TreeGrafter"/>
</dbReference>
<dbReference type="AlphaFoldDB" id="A0A1M6F018"/>
<dbReference type="PROSITE" id="PS50862">
    <property type="entry name" value="AA_TRNA_LIGASE_II"/>
    <property type="match status" value="1"/>
</dbReference>
<proteinExistence type="predicted"/>
<evidence type="ECO:0000259" key="4">
    <source>
        <dbReference type="PROSITE" id="PS50862"/>
    </source>
</evidence>